<evidence type="ECO:0000313" key="2">
    <source>
        <dbReference type="Proteomes" id="UP001374599"/>
    </source>
</evidence>
<protein>
    <submittedName>
        <fullName evidence="1">Uncharacterized protein</fullName>
    </submittedName>
</protein>
<gene>
    <name evidence="1" type="ORF">AN2V17_40720</name>
</gene>
<evidence type="ECO:0000313" key="1">
    <source>
        <dbReference type="EMBL" id="GMQ64832.1"/>
    </source>
</evidence>
<organism evidence="1 2">
    <name type="scientific">Vallitalea maricola</name>
    <dbReference type="NCBI Taxonomy" id="3074433"/>
    <lineage>
        <taxon>Bacteria</taxon>
        <taxon>Bacillati</taxon>
        <taxon>Bacillota</taxon>
        <taxon>Clostridia</taxon>
        <taxon>Lachnospirales</taxon>
        <taxon>Vallitaleaceae</taxon>
        <taxon>Vallitalea</taxon>
    </lineage>
</organism>
<comment type="caution">
    <text evidence="1">The sequence shown here is derived from an EMBL/GenBank/DDBJ whole genome shotgun (WGS) entry which is preliminary data.</text>
</comment>
<keyword evidence="2" id="KW-1185">Reference proteome</keyword>
<proteinExistence type="predicted"/>
<name>A0ACB5UPP8_9FIRM</name>
<reference evidence="1" key="1">
    <citation type="submission" date="2023-09" db="EMBL/GenBank/DDBJ databases">
        <title>Vallitalea sediminicola and Vallitalea maricola sp. nov., anaerobic bacteria isolated from marine sediment.</title>
        <authorList>
            <person name="Hirano S."/>
            <person name="Maeda A."/>
            <person name="Terahara T."/>
            <person name="Mori K."/>
            <person name="Hamada M."/>
            <person name="Matsumoto R."/>
            <person name="Kobayashi T."/>
        </authorList>
    </citation>
    <scope>NUCLEOTIDE SEQUENCE</scope>
    <source>
        <strain evidence="1">AN17-2</strain>
    </source>
</reference>
<accession>A0ACB5UPP8</accession>
<dbReference type="Proteomes" id="UP001374599">
    <property type="component" value="Unassembled WGS sequence"/>
</dbReference>
<sequence>MKKQENNQEIKDKLQKNDKYSTEFGKSEMLEYEHRSKQIDRDEENTAY</sequence>
<dbReference type="EMBL" id="BTPU01000084">
    <property type="protein sequence ID" value="GMQ64832.1"/>
    <property type="molecule type" value="Genomic_DNA"/>
</dbReference>